<gene>
    <name evidence="2" type="primary">g553</name>
    <name evidence="2" type="ORF">VP750_LOCUS482</name>
</gene>
<name>A0ABP1FFZ6_9CHLO</name>
<accession>A0ABP1FFZ6</accession>
<feature type="region of interest" description="Disordered" evidence="1">
    <location>
        <begin position="67"/>
        <end position="92"/>
    </location>
</feature>
<dbReference type="Proteomes" id="UP001497392">
    <property type="component" value="Unassembled WGS sequence"/>
</dbReference>
<feature type="region of interest" description="Disordered" evidence="1">
    <location>
        <begin position="476"/>
        <end position="718"/>
    </location>
</feature>
<evidence type="ECO:0000313" key="2">
    <source>
        <dbReference type="EMBL" id="CAL5218823.1"/>
    </source>
</evidence>
<organism evidence="2 3">
    <name type="scientific">Coccomyxa viridis</name>
    <dbReference type="NCBI Taxonomy" id="1274662"/>
    <lineage>
        <taxon>Eukaryota</taxon>
        <taxon>Viridiplantae</taxon>
        <taxon>Chlorophyta</taxon>
        <taxon>core chlorophytes</taxon>
        <taxon>Trebouxiophyceae</taxon>
        <taxon>Trebouxiophyceae incertae sedis</taxon>
        <taxon>Coccomyxaceae</taxon>
        <taxon>Coccomyxa</taxon>
    </lineage>
</organism>
<dbReference type="EMBL" id="CAXHTA020000001">
    <property type="protein sequence ID" value="CAL5218823.1"/>
    <property type="molecule type" value="Genomic_DNA"/>
</dbReference>
<evidence type="ECO:0000256" key="1">
    <source>
        <dbReference type="SAM" id="MobiDB-lite"/>
    </source>
</evidence>
<feature type="compositionally biased region" description="Low complexity" evidence="1">
    <location>
        <begin position="749"/>
        <end position="765"/>
    </location>
</feature>
<feature type="compositionally biased region" description="Low complexity" evidence="1">
    <location>
        <begin position="588"/>
        <end position="600"/>
    </location>
</feature>
<evidence type="ECO:0000313" key="3">
    <source>
        <dbReference type="Proteomes" id="UP001497392"/>
    </source>
</evidence>
<sequence>MCKVITVHRNTRSMATATNDSGKERETLRHTPCWADDNDEDIGDLPSTWGQTDSSAMKVEVVDNATKGKTTTQSKALRASAPEWSPTTLKTPLRASAPDFRPACLNTPKQVQEASYKRSSCAGGSAQAMRTSTALQVHRTFSRYDAWMKKQEPYVQAILAWHNTGANRHLFFQSRWVWRGRNFPAAYLETCCADGTPVPLSNQPGCTFPSREAYYSSRHLPLPYVMAPFQPHNKAQRLVPTPYVMAPAKQRRRPHRKGCPRPIRAKHIPDKARSAIVCGTPKPIMRIDSQVHFLYQSHSAAAGTPQLRFGSFMPGQELLGGEKPCISTQFTIQDMLKSFQTSEAADSAAPDCAVPACEAAAEEHSAAAEESTPKPGRAEGKAAAAVDLHASDSLLKSILQWGDRLSLQQETPQKEGKHHSIHPIFNITVDCTSARSVPSVLDALALSSFPLEPLEQAQSPAAIGEELHLAPTQPIGVPAAASSTSPSAGSSAAASEPVRSQEQPLEQAQSAAASEELHLAPTNPSDVPAAASCRASAEEQAAETAEDAAAASSADSVSSMLDESQGMEEMSSEPASDMHSAADEHIYSALSSPGSSAAASEPMMSQEEPLAPARSAAAGEELHLVPTQTTGSSAAAPGYGSVEERAAESAEAATAAASSAIPVSSTVDEFEAGDADAAQETSSETAPDMHSAASTADEQSYYSALSSPASSVAASEDMREYDATMEELYLASADDSSEESIPSMLPVQSTSSAMASAGSRAASEAVGQQSASRSEAHEVQQLAPANRADAPAVADGSESAEGQASMAETDMAEEEAAQPASAEPAPARHSTANKVAASIIKAGCLAGAALEVALEAPVAVSHCLLKKPIPADGGPAVRLYRRATTSAYVAAGHMAGLADAAFAATGAFSRFLF</sequence>
<protein>
    <submittedName>
        <fullName evidence="2">G553 protein</fullName>
    </submittedName>
</protein>
<feature type="compositionally biased region" description="Low complexity" evidence="1">
    <location>
        <begin position="547"/>
        <end position="564"/>
    </location>
</feature>
<feature type="compositionally biased region" description="Low complexity" evidence="1">
    <location>
        <begin position="783"/>
        <end position="795"/>
    </location>
</feature>
<proteinExistence type="predicted"/>
<comment type="caution">
    <text evidence="2">The sequence shown here is derived from an EMBL/GenBank/DDBJ whole genome shotgun (WGS) entry which is preliminary data.</text>
</comment>
<feature type="compositionally biased region" description="Low complexity" evidence="1">
    <location>
        <begin position="817"/>
        <end position="827"/>
    </location>
</feature>
<feature type="compositionally biased region" description="Low complexity" evidence="1">
    <location>
        <begin position="700"/>
        <end position="715"/>
    </location>
</feature>
<feature type="compositionally biased region" description="Low complexity" evidence="1">
    <location>
        <begin position="649"/>
        <end position="660"/>
    </location>
</feature>
<feature type="region of interest" description="Disordered" evidence="1">
    <location>
        <begin position="748"/>
        <end position="829"/>
    </location>
</feature>
<keyword evidence="3" id="KW-1185">Reference proteome</keyword>
<feature type="compositionally biased region" description="Low complexity" evidence="1">
    <location>
        <begin position="479"/>
        <end position="514"/>
    </location>
</feature>
<reference evidence="2 3" key="1">
    <citation type="submission" date="2024-06" db="EMBL/GenBank/DDBJ databases">
        <authorList>
            <person name="Kraege A."/>
            <person name="Thomma B."/>
        </authorList>
    </citation>
    <scope>NUCLEOTIDE SEQUENCE [LARGE SCALE GENOMIC DNA]</scope>
</reference>